<protein>
    <recommendedName>
        <fullName evidence="4">DUF3558 domain-containing protein</fullName>
    </recommendedName>
</protein>
<feature type="chain" id="PRO_5046243867" description="DUF3558 domain-containing protein" evidence="1">
    <location>
        <begin position="23"/>
        <end position="173"/>
    </location>
</feature>
<evidence type="ECO:0000313" key="2">
    <source>
        <dbReference type="EMBL" id="MFD1829258.1"/>
    </source>
</evidence>
<evidence type="ECO:0000313" key="3">
    <source>
        <dbReference type="Proteomes" id="UP001597365"/>
    </source>
</evidence>
<accession>A0ABW4PEW5</accession>
<proteinExistence type="predicted"/>
<dbReference type="Proteomes" id="UP001597365">
    <property type="component" value="Unassembled WGS sequence"/>
</dbReference>
<keyword evidence="3" id="KW-1185">Reference proteome</keyword>
<evidence type="ECO:0000256" key="1">
    <source>
        <dbReference type="SAM" id="SignalP"/>
    </source>
</evidence>
<dbReference type="EMBL" id="JBHUFU010000003">
    <property type="protein sequence ID" value="MFD1829258.1"/>
    <property type="molecule type" value="Genomic_DNA"/>
</dbReference>
<organism evidence="2 3">
    <name type="scientific">Streptomyces desertarenae</name>
    <dbReference type="NCBI Taxonomy" id="2666184"/>
    <lineage>
        <taxon>Bacteria</taxon>
        <taxon>Bacillati</taxon>
        <taxon>Actinomycetota</taxon>
        <taxon>Actinomycetes</taxon>
        <taxon>Kitasatosporales</taxon>
        <taxon>Streptomycetaceae</taxon>
        <taxon>Streptomyces</taxon>
    </lineage>
</organism>
<reference evidence="3" key="1">
    <citation type="journal article" date="2019" name="Int. J. Syst. Evol. Microbiol.">
        <title>The Global Catalogue of Microorganisms (GCM) 10K type strain sequencing project: providing services to taxonomists for standard genome sequencing and annotation.</title>
        <authorList>
            <consortium name="The Broad Institute Genomics Platform"/>
            <consortium name="The Broad Institute Genome Sequencing Center for Infectious Disease"/>
            <person name="Wu L."/>
            <person name="Ma J."/>
        </authorList>
    </citation>
    <scope>NUCLEOTIDE SEQUENCE [LARGE SCALE GENOMIC DNA]</scope>
    <source>
        <strain evidence="3">CGMCC 4.7455</strain>
    </source>
</reference>
<feature type="signal peptide" evidence="1">
    <location>
        <begin position="1"/>
        <end position="22"/>
    </location>
</feature>
<sequence length="173" mass="18169">MQRTPLVAPIVGALLLGLGATACSTQERNYEIPSALCGTAVSPDLLEPFLPPGKEISMRESSLMGGFKKCRVLVDGIQVLSAGIDWREKEQSLTGAAYAAIGVDPGDKESDDGRYLYSDTGAVGEVVCPNPRRPDRRLFVTALGRGDGETGEAAMGKFIAAYAEAVGKSGECT</sequence>
<comment type="caution">
    <text evidence="2">The sequence shown here is derived from an EMBL/GenBank/DDBJ whole genome shotgun (WGS) entry which is preliminary data.</text>
</comment>
<evidence type="ECO:0008006" key="4">
    <source>
        <dbReference type="Google" id="ProtNLM"/>
    </source>
</evidence>
<dbReference type="PROSITE" id="PS51257">
    <property type="entry name" value="PROKAR_LIPOPROTEIN"/>
    <property type="match status" value="1"/>
</dbReference>
<dbReference type="RefSeq" id="WP_380897633.1">
    <property type="nucleotide sequence ID" value="NZ_JBHUFU010000003.1"/>
</dbReference>
<gene>
    <name evidence="2" type="ORF">ACFSJS_06230</name>
</gene>
<keyword evidence="1" id="KW-0732">Signal</keyword>
<name>A0ABW4PEW5_9ACTN</name>